<evidence type="ECO:0000313" key="3">
    <source>
        <dbReference type="Proteomes" id="UP000275719"/>
    </source>
</evidence>
<dbReference type="Pfam" id="PF10988">
    <property type="entry name" value="DUF2807"/>
    <property type="match status" value="1"/>
</dbReference>
<gene>
    <name evidence="2" type="ORF">EG240_08620</name>
</gene>
<protein>
    <submittedName>
        <fullName evidence="2">DUF2807 domain-containing protein</fullName>
    </submittedName>
</protein>
<organism evidence="2 3">
    <name type="scientific">Paenimyroides tangerinum</name>
    <dbReference type="NCBI Taxonomy" id="2488728"/>
    <lineage>
        <taxon>Bacteria</taxon>
        <taxon>Pseudomonadati</taxon>
        <taxon>Bacteroidota</taxon>
        <taxon>Flavobacteriia</taxon>
        <taxon>Flavobacteriales</taxon>
        <taxon>Flavobacteriaceae</taxon>
        <taxon>Paenimyroides</taxon>
    </lineage>
</organism>
<reference evidence="2 3" key="1">
    <citation type="submission" date="2018-11" db="EMBL/GenBank/DDBJ databases">
        <title>Flavobacterium sp. nov., YIM 102701-2 draft genome.</title>
        <authorList>
            <person name="Li G."/>
            <person name="Jiang Y."/>
        </authorList>
    </citation>
    <scope>NUCLEOTIDE SEQUENCE [LARGE SCALE GENOMIC DNA]</scope>
    <source>
        <strain evidence="2 3">YIM 102701-2</strain>
    </source>
</reference>
<sequence length="224" mass="23962">MKNLLFTVVGLIAFNSQAQVTKDMGDFSEIRTTNRIKVELIPSSESKVVLDSKDESNITLVNKNGKLAIKNTLKELVSDSDYKVSVKVYYKNLNSIEAESGSYVFSSKNLETTKLKLNANSGSQIDIKMKTKNIEAKVFAGATMKLEGKSDTGTLIANAGGAIDAKNLDFITVDATVNAGGKIDVKATETVNATTRAGGSVNIYGNPKTVVEKTTAGGNINRVK</sequence>
<evidence type="ECO:0000259" key="1">
    <source>
        <dbReference type="Pfam" id="PF10988"/>
    </source>
</evidence>
<dbReference type="Gene3D" id="2.160.20.120">
    <property type="match status" value="1"/>
</dbReference>
<dbReference type="Proteomes" id="UP000275719">
    <property type="component" value="Unassembled WGS sequence"/>
</dbReference>
<feature type="domain" description="Putative auto-transporter adhesin head GIN" evidence="1">
    <location>
        <begin position="26"/>
        <end position="207"/>
    </location>
</feature>
<proteinExistence type="predicted"/>
<dbReference type="InterPro" id="IPR021255">
    <property type="entry name" value="DUF2807"/>
</dbReference>
<keyword evidence="3" id="KW-1185">Reference proteome</keyword>
<accession>A0A3P3W611</accession>
<dbReference type="EMBL" id="RQVQ01000016">
    <property type="protein sequence ID" value="RRJ90581.1"/>
    <property type="molecule type" value="Genomic_DNA"/>
</dbReference>
<comment type="caution">
    <text evidence="2">The sequence shown here is derived from an EMBL/GenBank/DDBJ whole genome shotgun (WGS) entry which is preliminary data.</text>
</comment>
<dbReference type="RefSeq" id="WP_125018990.1">
    <property type="nucleotide sequence ID" value="NZ_RQVQ01000016.1"/>
</dbReference>
<name>A0A3P3W611_9FLAO</name>
<evidence type="ECO:0000313" key="2">
    <source>
        <dbReference type="EMBL" id="RRJ90581.1"/>
    </source>
</evidence>
<dbReference type="AlphaFoldDB" id="A0A3P3W611"/>
<dbReference type="OrthoDB" id="704821at2"/>